<dbReference type="PANTHER" id="PTHR37984:SF5">
    <property type="entry name" value="PROTEIN NYNRIN-LIKE"/>
    <property type="match status" value="1"/>
</dbReference>
<dbReference type="InterPro" id="IPR012337">
    <property type="entry name" value="RNaseH-like_sf"/>
</dbReference>
<dbReference type="GO" id="GO:0003676">
    <property type="term" value="F:nucleic acid binding"/>
    <property type="evidence" value="ECO:0007669"/>
    <property type="project" value="InterPro"/>
</dbReference>
<feature type="domain" description="Reverse transcriptase" evidence="2">
    <location>
        <begin position="1"/>
        <end position="102"/>
    </location>
</feature>
<protein>
    <recommendedName>
        <fullName evidence="7">Integrase catalytic domain-containing protein</fullName>
    </recommendedName>
</protein>
<dbReference type="Pfam" id="PF17919">
    <property type="entry name" value="RT_RNaseH_2"/>
    <property type="match status" value="1"/>
</dbReference>
<feature type="non-terminal residue" evidence="4">
    <location>
        <position position="1"/>
    </location>
</feature>
<dbReference type="InterPro" id="IPR001584">
    <property type="entry name" value="Integrase_cat-core"/>
</dbReference>
<dbReference type="HOGENOM" id="CLU_000384_9_5_1"/>
<keyword evidence="1" id="KW-0511">Multifunctional enzyme</keyword>
<dbReference type="SUPFAM" id="SSF56672">
    <property type="entry name" value="DNA/RNA polymerases"/>
    <property type="match status" value="1"/>
</dbReference>
<dbReference type="PROSITE" id="PS50994">
    <property type="entry name" value="INTEGRASE"/>
    <property type="match status" value="1"/>
</dbReference>
<reference evidence="4 6" key="1">
    <citation type="journal article" date="2012" name="Nature">
        <title>Algal genomes reveal evolutionary mosaicism and the fate of nucleomorphs.</title>
        <authorList>
            <consortium name="DOE Joint Genome Institute"/>
            <person name="Curtis B.A."/>
            <person name="Tanifuji G."/>
            <person name="Burki F."/>
            <person name="Gruber A."/>
            <person name="Irimia M."/>
            <person name="Maruyama S."/>
            <person name="Arias M.C."/>
            <person name="Ball S.G."/>
            <person name="Gile G.H."/>
            <person name="Hirakawa Y."/>
            <person name="Hopkins J.F."/>
            <person name="Kuo A."/>
            <person name="Rensing S.A."/>
            <person name="Schmutz J."/>
            <person name="Symeonidi A."/>
            <person name="Elias M."/>
            <person name="Eveleigh R.J."/>
            <person name="Herman E.K."/>
            <person name="Klute M.J."/>
            <person name="Nakayama T."/>
            <person name="Obornik M."/>
            <person name="Reyes-Prieto A."/>
            <person name="Armbrust E.V."/>
            <person name="Aves S.J."/>
            <person name="Beiko R.G."/>
            <person name="Coutinho P."/>
            <person name="Dacks J.B."/>
            <person name="Durnford D.G."/>
            <person name="Fast N.M."/>
            <person name="Green B.R."/>
            <person name="Grisdale C.J."/>
            <person name="Hempel F."/>
            <person name="Henrissat B."/>
            <person name="Hoppner M.P."/>
            <person name="Ishida K."/>
            <person name="Kim E."/>
            <person name="Koreny L."/>
            <person name="Kroth P.G."/>
            <person name="Liu Y."/>
            <person name="Malik S.B."/>
            <person name="Maier U.G."/>
            <person name="McRose D."/>
            <person name="Mock T."/>
            <person name="Neilson J.A."/>
            <person name="Onodera N.T."/>
            <person name="Poole A.M."/>
            <person name="Pritham E.J."/>
            <person name="Richards T.A."/>
            <person name="Rocap G."/>
            <person name="Roy S.W."/>
            <person name="Sarai C."/>
            <person name="Schaack S."/>
            <person name="Shirato S."/>
            <person name="Slamovits C.H."/>
            <person name="Spencer D.F."/>
            <person name="Suzuki S."/>
            <person name="Worden A.Z."/>
            <person name="Zauner S."/>
            <person name="Barry K."/>
            <person name="Bell C."/>
            <person name="Bharti A.K."/>
            <person name="Crow J.A."/>
            <person name="Grimwood J."/>
            <person name="Kramer R."/>
            <person name="Lindquist E."/>
            <person name="Lucas S."/>
            <person name="Salamov A."/>
            <person name="McFadden G.I."/>
            <person name="Lane C.E."/>
            <person name="Keeling P.J."/>
            <person name="Gray M.W."/>
            <person name="Grigoriev I.V."/>
            <person name="Archibald J.M."/>
        </authorList>
    </citation>
    <scope>NUCLEOTIDE SEQUENCE</scope>
    <source>
        <strain evidence="4 6">CCMP2712</strain>
    </source>
</reference>
<dbReference type="Pfam" id="PF00665">
    <property type="entry name" value="rve"/>
    <property type="match status" value="1"/>
</dbReference>
<dbReference type="InterPro" id="IPR043128">
    <property type="entry name" value="Rev_trsase/Diguanyl_cyclase"/>
</dbReference>
<dbReference type="Gene3D" id="1.10.340.70">
    <property type="match status" value="1"/>
</dbReference>
<evidence type="ECO:0000313" key="6">
    <source>
        <dbReference type="Proteomes" id="UP000011087"/>
    </source>
</evidence>
<dbReference type="InterPro" id="IPR043502">
    <property type="entry name" value="DNA/RNA_pol_sf"/>
</dbReference>
<reference evidence="5" key="3">
    <citation type="submission" date="2016-03" db="UniProtKB">
        <authorList>
            <consortium name="EnsemblProtists"/>
        </authorList>
    </citation>
    <scope>IDENTIFICATION</scope>
</reference>
<dbReference type="FunFam" id="1.10.340.70:FF:000001">
    <property type="entry name" value="Retrovirus-related Pol polyprotein from transposon gypsy-like Protein"/>
    <property type="match status" value="1"/>
</dbReference>
<dbReference type="Pfam" id="PF17921">
    <property type="entry name" value="Integrase_H2C2"/>
    <property type="match status" value="1"/>
</dbReference>
<dbReference type="EMBL" id="JH993148">
    <property type="protein sequence ID" value="EKX33271.1"/>
    <property type="molecule type" value="Genomic_DNA"/>
</dbReference>
<dbReference type="OrthoDB" id="96655at2759"/>
<dbReference type="FunFam" id="3.30.70.270:FF:000026">
    <property type="entry name" value="Transposon Ty3-G Gag-Pol polyprotein"/>
    <property type="match status" value="1"/>
</dbReference>
<dbReference type="KEGG" id="gtt:GUITHDRAFT_44404"/>
<dbReference type="Proteomes" id="UP000011087">
    <property type="component" value="Unassembled WGS sequence"/>
</dbReference>
<dbReference type="InterPro" id="IPR050951">
    <property type="entry name" value="Retrovirus_Pol_polyprotein"/>
</dbReference>
<reference evidence="6" key="2">
    <citation type="submission" date="2012-11" db="EMBL/GenBank/DDBJ databases">
        <authorList>
            <person name="Kuo A."/>
            <person name="Curtis B.A."/>
            <person name="Tanifuji G."/>
            <person name="Burki F."/>
            <person name="Gruber A."/>
            <person name="Irimia M."/>
            <person name="Maruyama S."/>
            <person name="Arias M.C."/>
            <person name="Ball S.G."/>
            <person name="Gile G.H."/>
            <person name="Hirakawa Y."/>
            <person name="Hopkins J.F."/>
            <person name="Rensing S.A."/>
            <person name="Schmutz J."/>
            <person name="Symeonidi A."/>
            <person name="Elias M."/>
            <person name="Eveleigh R.J."/>
            <person name="Herman E.K."/>
            <person name="Klute M.J."/>
            <person name="Nakayama T."/>
            <person name="Obornik M."/>
            <person name="Reyes-Prieto A."/>
            <person name="Armbrust E.V."/>
            <person name="Aves S.J."/>
            <person name="Beiko R.G."/>
            <person name="Coutinho P."/>
            <person name="Dacks J.B."/>
            <person name="Durnford D.G."/>
            <person name="Fast N.M."/>
            <person name="Green B.R."/>
            <person name="Grisdale C."/>
            <person name="Hempe F."/>
            <person name="Henrissat B."/>
            <person name="Hoppner M.P."/>
            <person name="Ishida K.-I."/>
            <person name="Kim E."/>
            <person name="Koreny L."/>
            <person name="Kroth P.G."/>
            <person name="Liu Y."/>
            <person name="Malik S.-B."/>
            <person name="Maier U.G."/>
            <person name="McRose D."/>
            <person name="Mock T."/>
            <person name="Neilson J.A."/>
            <person name="Onodera N.T."/>
            <person name="Poole A.M."/>
            <person name="Pritham E.J."/>
            <person name="Richards T.A."/>
            <person name="Rocap G."/>
            <person name="Roy S.W."/>
            <person name="Sarai C."/>
            <person name="Schaack S."/>
            <person name="Shirato S."/>
            <person name="Slamovits C.H."/>
            <person name="Spencer D.F."/>
            <person name="Suzuki S."/>
            <person name="Worden A.Z."/>
            <person name="Zauner S."/>
            <person name="Barry K."/>
            <person name="Bell C."/>
            <person name="Bharti A.K."/>
            <person name="Crow J.A."/>
            <person name="Grimwood J."/>
            <person name="Kramer R."/>
            <person name="Lindquist E."/>
            <person name="Lucas S."/>
            <person name="Salamov A."/>
            <person name="McFadden G.I."/>
            <person name="Lane C.E."/>
            <person name="Keeling P.J."/>
            <person name="Gray M.W."/>
            <person name="Grigoriev I.V."/>
            <person name="Archibald J.M."/>
        </authorList>
    </citation>
    <scope>NUCLEOTIDE SEQUENCE</scope>
    <source>
        <strain evidence="6">CCMP2712</strain>
    </source>
</reference>
<dbReference type="GO" id="GO:0003824">
    <property type="term" value="F:catalytic activity"/>
    <property type="evidence" value="ECO:0007669"/>
    <property type="project" value="UniProtKB-KW"/>
</dbReference>
<dbReference type="InterPro" id="IPR000477">
    <property type="entry name" value="RT_dom"/>
</dbReference>
<dbReference type="OMA" id="WEWITID"/>
<feature type="non-terminal residue" evidence="4">
    <location>
        <position position="622"/>
    </location>
</feature>
<dbReference type="CDD" id="cd01647">
    <property type="entry name" value="RT_LTR"/>
    <property type="match status" value="1"/>
</dbReference>
<evidence type="ECO:0000259" key="3">
    <source>
        <dbReference type="PROSITE" id="PS50994"/>
    </source>
</evidence>
<dbReference type="InterPro" id="IPR041577">
    <property type="entry name" value="RT_RNaseH_2"/>
</dbReference>
<dbReference type="InterPro" id="IPR041588">
    <property type="entry name" value="Integrase_H2C2"/>
</dbReference>
<dbReference type="GO" id="GO:0015074">
    <property type="term" value="P:DNA integration"/>
    <property type="evidence" value="ECO:0007669"/>
    <property type="project" value="InterPro"/>
</dbReference>
<dbReference type="PROSITE" id="PS50878">
    <property type="entry name" value="RT_POL"/>
    <property type="match status" value="1"/>
</dbReference>
<evidence type="ECO:0000313" key="5">
    <source>
        <dbReference type="EnsemblProtists" id="EKX33271"/>
    </source>
</evidence>
<dbReference type="Pfam" id="PF00078">
    <property type="entry name" value="RVT_1"/>
    <property type="match status" value="1"/>
</dbReference>
<dbReference type="PaxDb" id="55529-EKX33271"/>
<sequence length="622" mass="70044">HSDSSQYTGFVTEQGSYQFRALPFGLKTATAAFQKFSQGILAGMNNVLVYVDDLLIFSMGNPRSHLQQVRLLLERLRHHQVFVKRSKCVFLQTQISFLGYTLNAHGIAPEASKVAAIEDFPPPASVKQLRQFLGLANFYRRFIKNFANYAAPLSDLLKTSQRRFVWTRSAETAFAALKTALTQAPVLAHFRSDRLTILYTDASDLAIGAALHQIDENNEEHPVAFYGKKLSSAERNYSTYERELLALKESLRHFSYYLIGRRFRVCTDHHSLIRLNTQSELSPRLARWLSTFLQYDMEIHHIPGETNVVADALSRISGDSPAPSFAPQSPADLTQAHDRAMRAEDIARDLLVDGELLGQPGCRHFEFSDDLLYYVDSTGRTRICVPTAIRAAVLRLAHDDAGHVGSDKTYLSLVAKVYWNNMKRDVENYVHSCLICQAAKNYKQKPIGLPKSHDVPADKFDVISVDLLSGLPTTSQGHDSLFVMLDSFSQHVTLAPTHKSATTQELVDLFLQYFYRTRGLPAAILSDNGPNVSSHFWDTVFQTLGVQVRHSSKYYPQANGRVERINATILDMLRTKLAQGSSEWTVHLPFIEFALNHAPRRETGLSAFQVEYGKNPRSVMDL</sequence>
<dbReference type="eggNOG" id="KOG0017">
    <property type="taxonomic scope" value="Eukaryota"/>
</dbReference>
<dbReference type="SUPFAM" id="SSF53098">
    <property type="entry name" value="Ribonuclease H-like"/>
    <property type="match status" value="1"/>
</dbReference>
<name>L1IAK8_GUITC</name>
<proteinExistence type="predicted"/>
<dbReference type="AlphaFoldDB" id="L1IAK8"/>
<keyword evidence="6" id="KW-1185">Reference proteome</keyword>
<accession>L1IAK8</accession>
<dbReference type="RefSeq" id="XP_005820251.1">
    <property type="nucleotide sequence ID" value="XM_005820194.1"/>
</dbReference>
<dbReference type="InterPro" id="IPR036397">
    <property type="entry name" value="RNaseH_sf"/>
</dbReference>
<gene>
    <name evidence="4" type="ORF">GUITHDRAFT_44404</name>
</gene>
<dbReference type="CDD" id="cd09274">
    <property type="entry name" value="RNase_HI_RT_Ty3"/>
    <property type="match status" value="1"/>
</dbReference>
<feature type="domain" description="Integrase catalytic" evidence="3">
    <location>
        <begin position="452"/>
        <end position="622"/>
    </location>
</feature>
<dbReference type="EnsemblProtists" id="EKX33271">
    <property type="protein sequence ID" value="EKX33271"/>
    <property type="gene ID" value="GUITHDRAFT_44404"/>
</dbReference>
<dbReference type="STRING" id="905079.L1IAK8"/>
<evidence type="ECO:0008006" key="7">
    <source>
        <dbReference type="Google" id="ProtNLM"/>
    </source>
</evidence>
<dbReference type="PANTHER" id="PTHR37984">
    <property type="entry name" value="PROTEIN CBG26694"/>
    <property type="match status" value="1"/>
</dbReference>
<organism evidence="4">
    <name type="scientific">Guillardia theta (strain CCMP2712)</name>
    <name type="common">Cryptophyte</name>
    <dbReference type="NCBI Taxonomy" id="905079"/>
    <lineage>
        <taxon>Eukaryota</taxon>
        <taxon>Cryptophyceae</taxon>
        <taxon>Pyrenomonadales</taxon>
        <taxon>Geminigeraceae</taxon>
        <taxon>Guillardia</taxon>
    </lineage>
</organism>
<dbReference type="Gene3D" id="3.30.420.10">
    <property type="entry name" value="Ribonuclease H-like superfamily/Ribonuclease H"/>
    <property type="match status" value="1"/>
</dbReference>
<dbReference type="Gene3D" id="3.30.70.270">
    <property type="match status" value="2"/>
</dbReference>
<evidence type="ECO:0000256" key="1">
    <source>
        <dbReference type="ARBA" id="ARBA00023268"/>
    </source>
</evidence>
<evidence type="ECO:0000259" key="2">
    <source>
        <dbReference type="PROSITE" id="PS50878"/>
    </source>
</evidence>
<dbReference type="GeneID" id="17290011"/>
<evidence type="ECO:0000313" key="4">
    <source>
        <dbReference type="EMBL" id="EKX33271.1"/>
    </source>
</evidence>